<evidence type="ECO:0000313" key="1">
    <source>
        <dbReference type="EMBL" id="CAG5105804.1"/>
    </source>
</evidence>
<name>A0ABN7SR70_OIKDI</name>
<accession>A0ABN7SR70</accession>
<proteinExistence type="predicted"/>
<dbReference type="EMBL" id="OU015566">
    <property type="protein sequence ID" value="CAG5105804.1"/>
    <property type="molecule type" value="Genomic_DNA"/>
</dbReference>
<evidence type="ECO:0000313" key="2">
    <source>
        <dbReference type="Proteomes" id="UP001158576"/>
    </source>
</evidence>
<reference evidence="1 2" key="1">
    <citation type="submission" date="2021-04" db="EMBL/GenBank/DDBJ databases">
        <authorList>
            <person name="Bliznina A."/>
        </authorList>
    </citation>
    <scope>NUCLEOTIDE SEQUENCE [LARGE SCALE GENOMIC DNA]</scope>
</reference>
<dbReference type="Proteomes" id="UP001158576">
    <property type="component" value="Chromosome 1"/>
</dbReference>
<gene>
    <name evidence="1" type="ORF">OKIOD_LOCUS11233</name>
</gene>
<keyword evidence="2" id="KW-1185">Reference proteome</keyword>
<sequence>MKEFFSTKTLLSLVHEFSSDEPVVRISKFNPYFKVSDLKAGNIHRDINDGNIQFGTWYLLDEAFTLSLVLCDKANPSPNSSPEMISLIFFLNVNDNQLTNNRNIVSDNNTDRAIATTTTRKTISTTPTMPTTIQFSPKTQILVMGRILSASFSISLYGSTVKAATITAPSNNYLEDTPYALVKNELFIFGGRSDKQKPISRLK</sequence>
<protein>
    <submittedName>
        <fullName evidence="1">Oidioi.mRNA.OKI2018_I69.chr1.g2468.t1.cds</fullName>
    </submittedName>
</protein>
<organism evidence="1 2">
    <name type="scientific">Oikopleura dioica</name>
    <name type="common">Tunicate</name>
    <dbReference type="NCBI Taxonomy" id="34765"/>
    <lineage>
        <taxon>Eukaryota</taxon>
        <taxon>Metazoa</taxon>
        <taxon>Chordata</taxon>
        <taxon>Tunicata</taxon>
        <taxon>Appendicularia</taxon>
        <taxon>Copelata</taxon>
        <taxon>Oikopleuridae</taxon>
        <taxon>Oikopleura</taxon>
    </lineage>
</organism>